<comment type="similarity">
    <text evidence="1">Belongs to the glycosyl hydrolase 43 family.</text>
</comment>
<evidence type="ECO:0000256" key="1">
    <source>
        <dbReference type="ARBA" id="ARBA00009865"/>
    </source>
</evidence>
<sequence length="578" mass="66240">MQIKNKFFRLSVVLLLCCYQIGNAQNHRIVANPIDLNYRFQFDDPQHPGYREAADPVCEYFNGKYYLFASKSGGYWSSPDLAQWTYVPCKSIGTIENYAPTILIIDDTMYFMASWEPVKIYKTSNPDKDAWEAIDSKFHFPAVGSQDPALFRDDDGRVYIYWGCSDKDPIFGVEVDPNDGFKAISKAVILIEHRPEKYGWEVSGDNNERNKAGWNEGPCMIKHKGKYYLQYAGPGTEFRVYADGIYVGDSPLGSFSYVESNPFSFKPGGFIGGAGHGHTFQDKYGNYWHVASMKISVRHMFERRLGLFPLYFTEDGNFVQHAVWTDYPFIIPDKKTDFTKTDCSVGWNMLSFDKQVSASSFLQGFLPNYAVNEQVEKWWSAQTGKPGEWLQVDLKKKMEVRAIQVNFADHDFTIRAPHELFSYQYFIEASANGKDWIRIVDKTTNTKDAVHELIVLDKPVKTRYLRITNVKELPGKFSLYGFRVFGKGNGNLPQKVSGIKISRNKDDKRRYSLSWNKQQDASGYIVNVSLKGEKPFKSIMVYDNFYEGGFFNRDSDYNFTIAAFNENGVTRSASGEVR</sequence>
<evidence type="ECO:0000256" key="2">
    <source>
        <dbReference type="ARBA" id="ARBA00022801"/>
    </source>
</evidence>
<protein>
    <recommendedName>
        <fullName evidence="4">F5/8 type C domain-containing protein</fullName>
    </recommendedName>
</protein>
<organism evidence="5">
    <name type="scientific">termite gut metagenome</name>
    <dbReference type="NCBI Taxonomy" id="433724"/>
    <lineage>
        <taxon>unclassified sequences</taxon>
        <taxon>metagenomes</taxon>
        <taxon>organismal metagenomes</taxon>
    </lineage>
</organism>
<dbReference type="InterPro" id="IPR008979">
    <property type="entry name" value="Galactose-bd-like_sf"/>
</dbReference>
<dbReference type="SUPFAM" id="SSF49785">
    <property type="entry name" value="Galactose-binding domain-like"/>
    <property type="match status" value="1"/>
</dbReference>
<dbReference type="InterPro" id="IPR023296">
    <property type="entry name" value="Glyco_hydro_beta-prop_sf"/>
</dbReference>
<dbReference type="PROSITE" id="PS50022">
    <property type="entry name" value="FA58C_3"/>
    <property type="match status" value="1"/>
</dbReference>
<reference evidence="5" key="1">
    <citation type="submission" date="2019-03" db="EMBL/GenBank/DDBJ databases">
        <title>Single cell metagenomics reveals metabolic interactions within the superorganism composed of flagellate Streblomastix strix and complex community of Bacteroidetes bacteria on its surface.</title>
        <authorList>
            <person name="Treitli S.C."/>
            <person name="Kolisko M."/>
            <person name="Husnik F."/>
            <person name="Keeling P."/>
            <person name="Hampl V."/>
        </authorList>
    </citation>
    <scope>NUCLEOTIDE SEQUENCE</scope>
    <source>
        <strain evidence="5">STM</strain>
    </source>
</reference>
<dbReference type="InterPro" id="IPR006710">
    <property type="entry name" value="Glyco_hydro_43"/>
</dbReference>
<feature type="domain" description="F5/8 type C" evidence="4">
    <location>
        <begin position="338"/>
        <end position="487"/>
    </location>
</feature>
<evidence type="ECO:0000259" key="4">
    <source>
        <dbReference type="PROSITE" id="PS50022"/>
    </source>
</evidence>
<dbReference type="Pfam" id="PF04616">
    <property type="entry name" value="Glyco_hydro_43"/>
    <property type="match status" value="1"/>
</dbReference>
<proteinExistence type="inferred from homology"/>
<dbReference type="GO" id="GO:0004553">
    <property type="term" value="F:hydrolase activity, hydrolyzing O-glycosyl compounds"/>
    <property type="evidence" value="ECO:0007669"/>
    <property type="project" value="InterPro"/>
</dbReference>
<dbReference type="SUPFAM" id="SSF75005">
    <property type="entry name" value="Arabinanase/levansucrase/invertase"/>
    <property type="match status" value="1"/>
</dbReference>
<dbReference type="PANTHER" id="PTHR42812">
    <property type="entry name" value="BETA-XYLOSIDASE"/>
    <property type="match status" value="1"/>
</dbReference>
<evidence type="ECO:0000256" key="3">
    <source>
        <dbReference type="ARBA" id="ARBA00023295"/>
    </source>
</evidence>
<dbReference type="InterPro" id="IPR013783">
    <property type="entry name" value="Ig-like_fold"/>
</dbReference>
<dbReference type="InterPro" id="IPR000421">
    <property type="entry name" value="FA58C"/>
</dbReference>
<dbReference type="Gene3D" id="2.60.40.10">
    <property type="entry name" value="Immunoglobulins"/>
    <property type="match status" value="1"/>
</dbReference>
<comment type="caution">
    <text evidence="5">The sequence shown here is derived from an EMBL/GenBank/DDBJ whole genome shotgun (WGS) entry which is preliminary data.</text>
</comment>
<dbReference type="InterPro" id="IPR051795">
    <property type="entry name" value="Glycosyl_Hydrlase_43"/>
</dbReference>
<dbReference type="Gene3D" id="2.115.10.20">
    <property type="entry name" value="Glycosyl hydrolase domain, family 43"/>
    <property type="match status" value="1"/>
</dbReference>
<dbReference type="Gene3D" id="2.60.120.260">
    <property type="entry name" value="Galactose-binding domain-like"/>
    <property type="match status" value="1"/>
</dbReference>
<dbReference type="PANTHER" id="PTHR42812:SF12">
    <property type="entry name" value="BETA-XYLOSIDASE-RELATED"/>
    <property type="match status" value="1"/>
</dbReference>
<evidence type="ECO:0000313" key="5">
    <source>
        <dbReference type="EMBL" id="KAA6338498.1"/>
    </source>
</evidence>
<dbReference type="CDD" id="cd08982">
    <property type="entry name" value="GH43-like"/>
    <property type="match status" value="1"/>
</dbReference>
<accession>A0A5J4RY42</accession>
<dbReference type="AlphaFoldDB" id="A0A5J4RY42"/>
<keyword evidence="3" id="KW-0326">Glycosidase</keyword>
<keyword evidence="2" id="KW-0378">Hydrolase</keyword>
<dbReference type="Pfam" id="PF00754">
    <property type="entry name" value="F5_F8_type_C"/>
    <property type="match status" value="1"/>
</dbReference>
<name>A0A5J4RY42_9ZZZZ</name>
<dbReference type="GO" id="GO:0005975">
    <property type="term" value="P:carbohydrate metabolic process"/>
    <property type="evidence" value="ECO:0007669"/>
    <property type="project" value="InterPro"/>
</dbReference>
<dbReference type="EMBL" id="SNRY01000611">
    <property type="protein sequence ID" value="KAA6338498.1"/>
    <property type="molecule type" value="Genomic_DNA"/>
</dbReference>
<gene>
    <name evidence="5" type="ORF">EZS27_013502</name>
</gene>